<keyword evidence="4" id="KW-0472">Membrane</keyword>
<sequence length="463" mass="51842">MVLFIASALSPVYASFDKAMEDYTAGHYKEAYRNFHALAAIGNYSSMFNIGVMYFRGEHVQKNPVEAWAWMQLAASHTESDSMSATAAKIFAALPEESRTTAQARLQALTEVYAAEKIQADLSPVLLADAECDVDRTPVFKKKPRYPRWELNQGRFGRVVLEYSVMPAGHVRDIEVVQSTGAEFSRAAAISGLSYRYEPLAVTEPTRGVNTAVSFSIHARPGDVNSRELATELNDWKVKAETGDPIAQYVYAQRIGVLRSFRKYMRDVDLEYQTANRWYLEAARQGVPQAQFQIGRNMVVGRGCEADRKNGLKWISAAAVAGIPEAQKFLASNAGEMPEPERRDHALRWLKNAAANGHYFSGVLLAWELVTGAVDADPEELQLAQDMMDAEPENYFDEVRILETKAAVAAANGEFKKALQLQQQALDSAKDLEWDLRDLKHRLEAYTGGDRWRGPYYYDIALE</sequence>
<evidence type="ECO:0000313" key="6">
    <source>
        <dbReference type="EMBL" id="MCQ3829921.1"/>
    </source>
</evidence>
<evidence type="ECO:0000313" key="7">
    <source>
        <dbReference type="Proteomes" id="UP001205566"/>
    </source>
</evidence>
<dbReference type="InterPro" id="IPR037682">
    <property type="entry name" value="TonB_C"/>
</dbReference>
<keyword evidence="7" id="KW-1185">Reference proteome</keyword>
<comment type="subcellular location">
    <subcellularLocation>
        <location evidence="1">Membrane</location>
        <topology evidence="1">Single-pass membrane protein</topology>
    </subcellularLocation>
</comment>
<evidence type="ECO:0000256" key="3">
    <source>
        <dbReference type="ARBA" id="ARBA00022989"/>
    </source>
</evidence>
<name>A0ABT1P4B1_9GAMM</name>
<reference evidence="6" key="1">
    <citation type="thesis" date="2020" institute="Technische Universitat Dresden" country="Dresden, Germany">
        <title>The Agarolytic System of Microbulbifer elongatus PORT2, Isolated from Batu Karas, Pangandaran West Java Indonesia.</title>
        <authorList>
            <person name="Anggraeni S.R."/>
        </authorList>
    </citation>
    <scope>NUCLEOTIDE SEQUENCE</scope>
    <source>
        <strain evidence="6">PORT2</strain>
    </source>
</reference>
<dbReference type="InterPro" id="IPR006260">
    <property type="entry name" value="TonB/TolA_C"/>
</dbReference>
<keyword evidence="3" id="KW-1133">Transmembrane helix</keyword>
<dbReference type="Pfam" id="PF03544">
    <property type="entry name" value="TonB_C"/>
    <property type="match status" value="1"/>
</dbReference>
<dbReference type="NCBIfam" id="TIGR01352">
    <property type="entry name" value="tonB_Cterm"/>
    <property type="match status" value="1"/>
</dbReference>
<dbReference type="Gene3D" id="1.25.40.10">
    <property type="entry name" value="Tetratricopeptide repeat domain"/>
    <property type="match status" value="2"/>
</dbReference>
<proteinExistence type="predicted"/>
<comment type="caution">
    <text evidence="6">The sequence shown here is derived from an EMBL/GenBank/DDBJ whole genome shotgun (WGS) entry which is preliminary data.</text>
</comment>
<accession>A0ABT1P4B1</accession>
<evidence type="ECO:0000256" key="1">
    <source>
        <dbReference type="ARBA" id="ARBA00004167"/>
    </source>
</evidence>
<organism evidence="6 7">
    <name type="scientific">Microbulbifer elongatus</name>
    <dbReference type="NCBI Taxonomy" id="86173"/>
    <lineage>
        <taxon>Bacteria</taxon>
        <taxon>Pseudomonadati</taxon>
        <taxon>Pseudomonadota</taxon>
        <taxon>Gammaproteobacteria</taxon>
        <taxon>Cellvibrionales</taxon>
        <taxon>Microbulbiferaceae</taxon>
        <taxon>Microbulbifer</taxon>
    </lineage>
</organism>
<dbReference type="Pfam" id="PF08238">
    <property type="entry name" value="Sel1"/>
    <property type="match status" value="4"/>
</dbReference>
<dbReference type="Proteomes" id="UP001205566">
    <property type="component" value="Unassembled WGS sequence"/>
</dbReference>
<gene>
    <name evidence="6" type="ORF">HXX02_10735</name>
</gene>
<protein>
    <submittedName>
        <fullName evidence="6">TonB family protein</fullName>
    </submittedName>
</protein>
<dbReference type="SUPFAM" id="SSF81901">
    <property type="entry name" value="HCP-like"/>
    <property type="match status" value="2"/>
</dbReference>
<keyword evidence="2" id="KW-0812">Transmembrane</keyword>
<dbReference type="SUPFAM" id="SSF74653">
    <property type="entry name" value="TolA/TonB C-terminal domain"/>
    <property type="match status" value="1"/>
</dbReference>
<evidence type="ECO:0000256" key="2">
    <source>
        <dbReference type="ARBA" id="ARBA00022692"/>
    </source>
</evidence>
<dbReference type="InterPro" id="IPR011990">
    <property type="entry name" value="TPR-like_helical_dom_sf"/>
</dbReference>
<dbReference type="PROSITE" id="PS52015">
    <property type="entry name" value="TONB_CTD"/>
    <property type="match status" value="1"/>
</dbReference>
<dbReference type="PANTHER" id="PTHR11102">
    <property type="entry name" value="SEL-1-LIKE PROTEIN"/>
    <property type="match status" value="1"/>
</dbReference>
<dbReference type="Gene3D" id="3.30.2420.10">
    <property type="entry name" value="TonB"/>
    <property type="match status" value="1"/>
</dbReference>
<dbReference type="InterPro" id="IPR050767">
    <property type="entry name" value="Sel1_AlgK"/>
</dbReference>
<evidence type="ECO:0000256" key="4">
    <source>
        <dbReference type="ARBA" id="ARBA00023136"/>
    </source>
</evidence>
<dbReference type="PANTHER" id="PTHR11102:SF160">
    <property type="entry name" value="ERAD-ASSOCIATED E3 UBIQUITIN-PROTEIN LIGASE COMPONENT HRD3"/>
    <property type="match status" value="1"/>
</dbReference>
<dbReference type="InterPro" id="IPR006597">
    <property type="entry name" value="Sel1-like"/>
</dbReference>
<evidence type="ECO:0000259" key="5">
    <source>
        <dbReference type="PROSITE" id="PS52015"/>
    </source>
</evidence>
<dbReference type="EMBL" id="JACASI010000030">
    <property type="protein sequence ID" value="MCQ3829921.1"/>
    <property type="molecule type" value="Genomic_DNA"/>
</dbReference>
<dbReference type="SMART" id="SM00671">
    <property type="entry name" value="SEL1"/>
    <property type="match status" value="2"/>
</dbReference>
<feature type="domain" description="TonB C-terminal" evidence="5">
    <location>
        <begin position="131"/>
        <end position="224"/>
    </location>
</feature>